<dbReference type="InterPro" id="IPR033453">
    <property type="entry name" value="Glyco_hydro_30_TIM-barrel"/>
</dbReference>
<dbReference type="EMBL" id="JBHLUD010000001">
    <property type="protein sequence ID" value="MFC0540353.1"/>
    <property type="molecule type" value="Genomic_DNA"/>
</dbReference>
<dbReference type="InterPro" id="IPR017853">
    <property type="entry name" value="GH"/>
</dbReference>
<dbReference type="PANTHER" id="PTHR11069">
    <property type="entry name" value="GLUCOSYLCERAMIDASE"/>
    <property type="match status" value="1"/>
</dbReference>
<evidence type="ECO:0000256" key="3">
    <source>
        <dbReference type="ARBA" id="ARBA00022801"/>
    </source>
</evidence>
<keyword evidence="3 4" id="KW-0378">Hydrolase</keyword>
<dbReference type="PANTHER" id="PTHR11069:SF23">
    <property type="entry name" value="LYSOSOMAL ACID GLUCOSYLCERAMIDASE"/>
    <property type="match status" value="1"/>
</dbReference>
<dbReference type="Pfam" id="PF17189">
    <property type="entry name" value="Glyco_hydro_30C"/>
    <property type="match status" value="1"/>
</dbReference>
<dbReference type="Gene3D" id="3.20.20.80">
    <property type="entry name" value="Glycosidases"/>
    <property type="match status" value="1"/>
</dbReference>
<dbReference type="InterPro" id="IPR013780">
    <property type="entry name" value="Glyco_hydro_b"/>
</dbReference>
<dbReference type="PRINTS" id="PR00843">
    <property type="entry name" value="GLHYDRLASE30"/>
</dbReference>
<name>A0ABV6MJA8_9PSEU</name>
<reference evidence="7 8" key="1">
    <citation type="submission" date="2024-09" db="EMBL/GenBank/DDBJ databases">
        <authorList>
            <person name="Sun Q."/>
            <person name="Mori K."/>
        </authorList>
    </citation>
    <scope>NUCLEOTIDE SEQUENCE [LARGE SCALE GENOMIC DNA]</scope>
    <source>
        <strain evidence="7 8">TBRC 1432</strain>
    </source>
</reference>
<dbReference type="Gene3D" id="2.80.10.50">
    <property type="match status" value="3"/>
</dbReference>
<evidence type="ECO:0000313" key="8">
    <source>
        <dbReference type="Proteomes" id="UP001589810"/>
    </source>
</evidence>
<dbReference type="Pfam" id="PF02055">
    <property type="entry name" value="Glyco_hydro_30"/>
    <property type="match status" value="1"/>
</dbReference>
<dbReference type="SUPFAM" id="SSF51011">
    <property type="entry name" value="Glycosyl hydrolase domain"/>
    <property type="match status" value="1"/>
</dbReference>
<dbReference type="InterPro" id="IPR035992">
    <property type="entry name" value="Ricin_B-like_lectins"/>
</dbReference>
<evidence type="ECO:0000259" key="6">
    <source>
        <dbReference type="SMART" id="SM00458"/>
    </source>
</evidence>
<dbReference type="PROSITE" id="PS50231">
    <property type="entry name" value="RICIN_B_LECTIN"/>
    <property type="match status" value="1"/>
</dbReference>
<comment type="similarity">
    <text evidence="1 4">Belongs to the glycosyl hydrolase 30 family.</text>
</comment>
<evidence type="ECO:0000256" key="4">
    <source>
        <dbReference type="RuleBase" id="RU361188"/>
    </source>
</evidence>
<keyword evidence="8" id="KW-1185">Reference proteome</keyword>
<dbReference type="SUPFAM" id="SSF50370">
    <property type="entry name" value="Ricin B-like lectins"/>
    <property type="match status" value="1"/>
</dbReference>
<feature type="signal peptide" evidence="5">
    <location>
        <begin position="1"/>
        <end position="24"/>
    </location>
</feature>
<organism evidence="7 8">
    <name type="scientific">Kutzneria chonburiensis</name>
    <dbReference type="NCBI Taxonomy" id="1483604"/>
    <lineage>
        <taxon>Bacteria</taxon>
        <taxon>Bacillati</taxon>
        <taxon>Actinomycetota</taxon>
        <taxon>Actinomycetes</taxon>
        <taxon>Pseudonocardiales</taxon>
        <taxon>Pseudonocardiaceae</taxon>
        <taxon>Kutzneria</taxon>
    </lineage>
</organism>
<evidence type="ECO:0000256" key="2">
    <source>
        <dbReference type="ARBA" id="ARBA00022729"/>
    </source>
</evidence>
<feature type="chain" id="PRO_5047420139" evidence="5">
    <location>
        <begin position="25"/>
        <end position="612"/>
    </location>
</feature>
<dbReference type="InterPro" id="IPR000772">
    <property type="entry name" value="Ricin_B_lectin"/>
</dbReference>
<dbReference type="SUPFAM" id="SSF51445">
    <property type="entry name" value="(Trans)glycosidases"/>
    <property type="match status" value="1"/>
</dbReference>
<feature type="domain" description="Ricin B lectin" evidence="6">
    <location>
        <begin position="489"/>
        <end position="612"/>
    </location>
</feature>
<evidence type="ECO:0000256" key="1">
    <source>
        <dbReference type="ARBA" id="ARBA00005382"/>
    </source>
</evidence>
<protein>
    <submittedName>
        <fullName evidence="7">RICIN domain-containing protein</fullName>
    </submittedName>
</protein>
<dbReference type="RefSeq" id="WP_273939129.1">
    <property type="nucleotide sequence ID" value="NZ_CP097263.1"/>
</dbReference>
<evidence type="ECO:0000313" key="7">
    <source>
        <dbReference type="EMBL" id="MFC0540353.1"/>
    </source>
</evidence>
<dbReference type="CDD" id="cd23451">
    <property type="entry name" value="beta-trefoil_Ricin_laminarinase"/>
    <property type="match status" value="1"/>
</dbReference>
<dbReference type="InterPro" id="IPR001139">
    <property type="entry name" value="Glyco_hydro_30"/>
</dbReference>
<sequence>MRPTLLVVPLLLVAGMLAAPAANAANESVNIWLTSTNDSAGRNVTRGLQQQTPINFTAGTGTGQQTITVDENTRYQQFEGAGASFTDTAAYLMNSSGALSAATRTATMQKLFDPVNGIGLDFLRNPMGASDLARYSYTYDDGGADPNLNNFTLSHDMVDVIPLTKQAKQLNPQLKVMGSPWTAPPWMKDNNSYIQGWLQAQYYQAYANYFVKYIQGYAAQGIPVDYVSEQNEPTVGGNYPGMNWNASGLATFAKSNLLPALHNAGLSTKVLALDWNWDTYDNYAAQTVNDASIRNDANFGGVAWHGYGGNVAEQSTVHNQYPSMNMYETEHSGGNWIGNQQNEDMNNIIDYTRNWDRSVVKWSLAVNETQGPNNGGCNTCTGLITVHQNDSRRGQVDYNIEYYDMGQLTKFVKPGATRIASNDGAVRNVAWINPDGSKALVAYNPSGSAQSVRVNWGNESFTYSVPAATSATFTWTGTQGGGTTPPPTGGTITGIGGKCVDVAGANSANGTQVQIYTCNGTAAQTWNHSGNTFQALGKCLDVSGASTTNGAKVQLYDCNGSGAQQWTQNGQHELVNTGSGKCLDATNQSSADGTPLQIWTCAGGANQQWTLN</sequence>
<gene>
    <name evidence="7" type="ORF">ACFFH7_02620</name>
</gene>
<dbReference type="Gene3D" id="2.60.40.1180">
    <property type="entry name" value="Golgi alpha-mannosidase II"/>
    <property type="match status" value="1"/>
</dbReference>
<keyword evidence="2 5" id="KW-0732">Signal</keyword>
<dbReference type="InterPro" id="IPR033452">
    <property type="entry name" value="GH30_C"/>
</dbReference>
<comment type="caution">
    <text evidence="7">The sequence shown here is derived from an EMBL/GenBank/DDBJ whole genome shotgun (WGS) entry which is preliminary data.</text>
</comment>
<evidence type="ECO:0000256" key="5">
    <source>
        <dbReference type="SAM" id="SignalP"/>
    </source>
</evidence>
<proteinExistence type="inferred from homology"/>
<dbReference type="Proteomes" id="UP001589810">
    <property type="component" value="Unassembled WGS sequence"/>
</dbReference>
<keyword evidence="4" id="KW-0326">Glycosidase</keyword>
<accession>A0ABV6MJA8</accession>
<dbReference type="Pfam" id="PF00652">
    <property type="entry name" value="Ricin_B_lectin"/>
    <property type="match status" value="1"/>
</dbReference>
<dbReference type="SMART" id="SM00458">
    <property type="entry name" value="RICIN"/>
    <property type="match status" value="1"/>
</dbReference>